<dbReference type="Proteomes" id="UP000564964">
    <property type="component" value="Unassembled WGS sequence"/>
</dbReference>
<reference evidence="2" key="2">
    <citation type="submission" date="2021-03" db="EMBL/GenBank/DDBJ databases">
        <authorList>
            <person name="Jaffe A."/>
        </authorList>
    </citation>
    <scope>NUCLEOTIDE SEQUENCE</scope>
    <source>
        <strain evidence="2">RIFCSPLOWO2_01_FULL_58_19</strain>
    </source>
</reference>
<dbReference type="EMBL" id="JAGVWE010000002">
    <property type="protein sequence ID" value="MBS3062558.1"/>
    <property type="molecule type" value="Genomic_DNA"/>
</dbReference>
<dbReference type="AlphaFoldDB" id="A0A7J4JI27"/>
<dbReference type="EMBL" id="DUGH01000148">
    <property type="protein sequence ID" value="HIH16974.1"/>
    <property type="molecule type" value="Genomic_DNA"/>
</dbReference>
<sequence length="267" mass="29351">MKLALLLVVGFLLLALAGQALARSSFEEKQVVNAETWKYVKDRMQAMPKCALWSSLIEETVASGKVPNLREYHATRNYTFEKCFPDVAMNLGIVSGMEEKAKPISEKKSAAVERDKKTLERVNVPKRVPAGQYAEGLTEAELVAAREAIAHDNIRGEKCKRISFGDLDRLARGNLDVLIPGPRSLRPLFLYCYKGVVDKVLAAMGGNVEVMAGTTSSTIPEIVKKISVEAPTMAPTATGVCAKYTRRQIADACKFKRGDKRILVNCC</sequence>
<dbReference type="Proteomes" id="UP000678237">
    <property type="component" value="Unassembled WGS sequence"/>
</dbReference>
<comment type="caution">
    <text evidence="1">The sequence shown here is derived from an EMBL/GenBank/DDBJ whole genome shotgun (WGS) entry which is preliminary data.</text>
</comment>
<proteinExistence type="predicted"/>
<evidence type="ECO:0000313" key="1">
    <source>
        <dbReference type="EMBL" id="HIH16974.1"/>
    </source>
</evidence>
<evidence type="ECO:0000313" key="3">
    <source>
        <dbReference type="Proteomes" id="UP000564964"/>
    </source>
</evidence>
<accession>A0A7J4JI27</accession>
<reference evidence="1" key="1">
    <citation type="journal article" date="2020" name="bioRxiv">
        <title>A rank-normalized archaeal taxonomy based on genome phylogeny resolves widespread incomplete and uneven classifications.</title>
        <authorList>
            <person name="Rinke C."/>
            <person name="Chuvochina M."/>
            <person name="Mussig A.J."/>
            <person name="Chaumeil P.-A."/>
            <person name="Waite D.W."/>
            <person name="Whitman W.B."/>
            <person name="Parks D.H."/>
            <person name="Hugenholtz P."/>
        </authorList>
    </citation>
    <scope>NUCLEOTIDE SEQUENCE</scope>
    <source>
        <strain evidence="1">UBA10219</strain>
    </source>
</reference>
<reference evidence="2" key="3">
    <citation type="submission" date="2021-05" db="EMBL/GenBank/DDBJ databases">
        <title>Protein family content uncovers lineage relationships and bacterial pathway maintenance mechanisms in DPANN archaea.</title>
        <authorList>
            <person name="Castelle C.J."/>
            <person name="Meheust R."/>
            <person name="Jaffe A.L."/>
            <person name="Seitz K."/>
            <person name="Gong X."/>
            <person name="Baker B.J."/>
            <person name="Banfield J.F."/>
        </authorList>
    </citation>
    <scope>NUCLEOTIDE SEQUENCE</scope>
    <source>
        <strain evidence="2">RIFCSPLOWO2_01_FULL_58_19</strain>
    </source>
</reference>
<protein>
    <submittedName>
        <fullName evidence="1">Uncharacterized protein</fullName>
    </submittedName>
</protein>
<evidence type="ECO:0000313" key="2">
    <source>
        <dbReference type="EMBL" id="MBS3062558.1"/>
    </source>
</evidence>
<organism evidence="1 3">
    <name type="scientific">Candidatus Iainarchaeum sp</name>
    <dbReference type="NCBI Taxonomy" id="3101447"/>
    <lineage>
        <taxon>Archaea</taxon>
        <taxon>Candidatus Iainarchaeota</taxon>
        <taxon>Candidatus Iainarchaeia</taxon>
        <taxon>Candidatus Iainarchaeales</taxon>
        <taxon>Candidatus Iainarchaeaceae</taxon>
        <taxon>Candidatus Iainarchaeum</taxon>
    </lineage>
</organism>
<gene>
    <name evidence="1" type="ORF">HA252_06225</name>
    <name evidence="2" type="ORF">J4203_01675</name>
</gene>
<name>A0A7J4JI27_9ARCH</name>